<dbReference type="EMBL" id="JAAVJH010000001">
    <property type="protein sequence ID" value="NJR77259.1"/>
    <property type="molecule type" value="Genomic_DNA"/>
</dbReference>
<dbReference type="InterPro" id="IPR006439">
    <property type="entry name" value="HAD-SF_hydro_IA"/>
</dbReference>
<dbReference type="PRINTS" id="PR00413">
    <property type="entry name" value="HADHALOGNASE"/>
</dbReference>
<organism evidence="2 3">
    <name type="scientific">Sphingomonas corticis</name>
    <dbReference type="NCBI Taxonomy" id="2722791"/>
    <lineage>
        <taxon>Bacteria</taxon>
        <taxon>Pseudomonadati</taxon>
        <taxon>Pseudomonadota</taxon>
        <taxon>Alphaproteobacteria</taxon>
        <taxon>Sphingomonadales</taxon>
        <taxon>Sphingomonadaceae</taxon>
        <taxon>Sphingomonas</taxon>
    </lineage>
</organism>
<dbReference type="Gene3D" id="1.10.150.240">
    <property type="entry name" value="Putative phosphatase, domain 2"/>
    <property type="match status" value="1"/>
</dbReference>
<dbReference type="SUPFAM" id="SSF56784">
    <property type="entry name" value="HAD-like"/>
    <property type="match status" value="1"/>
</dbReference>
<dbReference type="PANTHER" id="PTHR47829">
    <property type="entry name" value="HYDROLASE, PUTATIVE (AFU_ORTHOLOGUE AFUA_1G12880)-RELATED"/>
    <property type="match status" value="1"/>
</dbReference>
<dbReference type="NCBIfam" id="TIGR01509">
    <property type="entry name" value="HAD-SF-IA-v3"/>
    <property type="match status" value="1"/>
</dbReference>
<keyword evidence="1" id="KW-0007">Acetylation</keyword>
<comment type="caution">
    <text evidence="2">The sequence shown here is derived from an EMBL/GenBank/DDBJ whole genome shotgun (WGS) entry which is preliminary data.</text>
</comment>
<dbReference type="NCBIfam" id="TIGR02247">
    <property type="entry name" value="HAD-1A3-hyp"/>
    <property type="match status" value="1"/>
</dbReference>
<dbReference type="InterPro" id="IPR023214">
    <property type="entry name" value="HAD_sf"/>
</dbReference>
<dbReference type="InterPro" id="IPR036412">
    <property type="entry name" value="HAD-like_sf"/>
</dbReference>
<gene>
    <name evidence="2" type="ORF">HBH26_01365</name>
</gene>
<dbReference type="Pfam" id="PF00702">
    <property type="entry name" value="Hydrolase"/>
    <property type="match status" value="1"/>
</dbReference>
<dbReference type="SFLD" id="SFLDG01129">
    <property type="entry name" value="C1.5:_HAD__Beta-PGM__Phosphata"/>
    <property type="match status" value="1"/>
</dbReference>
<protein>
    <submittedName>
        <fullName evidence="2">HAD-IA family hydrolase</fullName>
    </submittedName>
</protein>
<evidence type="ECO:0000313" key="3">
    <source>
        <dbReference type="Proteomes" id="UP000732399"/>
    </source>
</evidence>
<dbReference type="CDD" id="cd02603">
    <property type="entry name" value="HAD_sEH-N_like"/>
    <property type="match status" value="1"/>
</dbReference>
<dbReference type="InterPro" id="IPR052898">
    <property type="entry name" value="ACAD10-like"/>
</dbReference>
<evidence type="ECO:0000313" key="2">
    <source>
        <dbReference type="EMBL" id="NJR77259.1"/>
    </source>
</evidence>
<dbReference type="Proteomes" id="UP000732399">
    <property type="component" value="Unassembled WGS sequence"/>
</dbReference>
<keyword evidence="2" id="KW-0378">Hydrolase</keyword>
<sequence>MRDTVIFDFGGVITSSPFEAFARLERERGLPADFIRRVNATDPDANAWARFERAEIDAAGFDAAFASEARVLGHELRGEDVLALLAGDIRPRMVHALDWLKAHGYRIGCITNNVPSGEGAGMARTAEKATAVAAIMQRFDHVIESSKVGIRKPDPAIYRMMCDHLGKAPEQCVYLDDLGINCKPAAALGMLAIKVTGEAQALGDLAHAIDVAPGLF</sequence>
<dbReference type="Gene3D" id="3.40.50.1000">
    <property type="entry name" value="HAD superfamily/HAD-like"/>
    <property type="match status" value="1"/>
</dbReference>
<dbReference type="InterPro" id="IPR023198">
    <property type="entry name" value="PGP-like_dom2"/>
</dbReference>
<dbReference type="GO" id="GO:0016787">
    <property type="term" value="F:hydrolase activity"/>
    <property type="evidence" value="ECO:0007669"/>
    <property type="project" value="UniProtKB-KW"/>
</dbReference>
<accession>A0ABX1CIR5</accession>
<proteinExistence type="predicted"/>
<reference evidence="2 3" key="1">
    <citation type="submission" date="2020-03" db="EMBL/GenBank/DDBJ databases">
        <authorList>
            <person name="Wang L."/>
            <person name="He N."/>
            <person name="Li Y."/>
            <person name="Fang Y."/>
            <person name="Zhang F."/>
        </authorList>
    </citation>
    <scope>NUCLEOTIDE SEQUENCE [LARGE SCALE GENOMIC DNA]</scope>
    <source>
        <strain evidence="2 3">36D10-4-7</strain>
    </source>
</reference>
<keyword evidence="3" id="KW-1185">Reference proteome</keyword>
<name>A0ABX1CIR5_9SPHN</name>
<dbReference type="InterPro" id="IPR011945">
    <property type="entry name" value="HAD-SF_ppase_IA/epoxid_hydro_N"/>
</dbReference>
<evidence type="ECO:0000256" key="1">
    <source>
        <dbReference type="ARBA" id="ARBA00022990"/>
    </source>
</evidence>
<dbReference type="RefSeq" id="WP_168132752.1">
    <property type="nucleotide sequence ID" value="NZ_JAAVJH010000001.1"/>
</dbReference>
<dbReference type="PANTHER" id="PTHR47829:SF1">
    <property type="entry name" value="HAD FAMILY PHOSPHATASE"/>
    <property type="match status" value="1"/>
</dbReference>
<dbReference type="SFLD" id="SFLDS00003">
    <property type="entry name" value="Haloacid_Dehalogenase"/>
    <property type="match status" value="1"/>
</dbReference>